<accession>A0A5B8U2V0</accession>
<dbReference type="KEGG" id="bsol:FSW04_07075"/>
<sequence length="300" mass="33494">MQDRGGRRRELSGSVPAELEIPSPLNGCFARAPSAGGWPPSRARMARRWCVTTRMRHRSARLPYLYTSRHMRISLAERALGTTARERVYTALREAIVSAELAPGRRLSENELAERLGVSRTPVREALVRLREDRLVAIVPQLGTFVTLMDPAAVADAHFVREALEGAAVRLAARRAAPADVAGLRRTIAEQQRADAAGDADAFDRLDEALHRDLCALSGREVAWRLSQRARGQLDRVRRLSLPEAGFRAQMISEHREVVDAVAAHDPDAAEQRLRRHLRMALSSLPDIQKSHPEYFEEEA</sequence>
<evidence type="ECO:0000313" key="5">
    <source>
        <dbReference type="EMBL" id="QEC47367.1"/>
    </source>
</evidence>
<dbReference type="GO" id="GO:0003700">
    <property type="term" value="F:DNA-binding transcription factor activity"/>
    <property type="evidence" value="ECO:0007669"/>
    <property type="project" value="InterPro"/>
</dbReference>
<evidence type="ECO:0000256" key="2">
    <source>
        <dbReference type="ARBA" id="ARBA00023125"/>
    </source>
</evidence>
<evidence type="ECO:0000313" key="6">
    <source>
        <dbReference type="Proteomes" id="UP000321805"/>
    </source>
</evidence>
<dbReference type="Pfam" id="PF07729">
    <property type="entry name" value="FCD"/>
    <property type="match status" value="1"/>
</dbReference>
<dbReference type="SUPFAM" id="SSF46785">
    <property type="entry name" value="Winged helix' DNA-binding domain"/>
    <property type="match status" value="1"/>
</dbReference>
<reference evidence="5 6" key="1">
    <citation type="journal article" date="2018" name="J. Microbiol.">
        <title>Baekduia soli gen. nov., sp. nov., a novel bacterium isolated from the soil of Baekdu Mountain and proposal of a novel family name, Baekduiaceae fam. nov.</title>
        <authorList>
            <person name="An D.S."/>
            <person name="Siddiqi M.Z."/>
            <person name="Kim K.H."/>
            <person name="Yu H.S."/>
            <person name="Im W.T."/>
        </authorList>
    </citation>
    <scope>NUCLEOTIDE SEQUENCE [LARGE SCALE GENOMIC DNA]</scope>
    <source>
        <strain evidence="5 6">BR7-21</strain>
    </source>
</reference>
<dbReference type="InterPro" id="IPR008920">
    <property type="entry name" value="TF_FadR/GntR_C"/>
</dbReference>
<evidence type="ECO:0000256" key="1">
    <source>
        <dbReference type="ARBA" id="ARBA00023015"/>
    </source>
</evidence>
<evidence type="ECO:0000256" key="3">
    <source>
        <dbReference type="ARBA" id="ARBA00023163"/>
    </source>
</evidence>
<dbReference type="Proteomes" id="UP000321805">
    <property type="component" value="Chromosome"/>
</dbReference>
<keyword evidence="2" id="KW-0238">DNA-binding</keyword>
<dbReference type="InterPro" id="IPR036390">
    <property type="entry name" value="WH_DNA-bd_sf"/>
</dbReference>
<proteinExistence type="predicted"/>
<dbReference type="CDD" id="cd07377">
    <property type="entry name" value="WHTH_GntR"/>
    <property type="match status" value="1"/>
</dbReference>
<dbReference type="OrthoDB" id="4164516at2"/>
<evidence type="ECO:0000259" key="4">
    <source>
        <dbReference type="PROSITE" id="PS50949"/>
    </source>
</evidence>
<organism evidence="5 6">
    <name type="scientific">Baekduia soli</name>
    <dbReference type="NCBI Taxonomy" id="496014"/>
    <lineage>
        <taxon>Bacteria</taxon>
        <taxon>Bacillati</taxon>
        <taxon>Actinomycetota</taxon>
        <taxon>Thermoleophilia</taxon>
        <taxon>Solirubrobacterales</taxon>
        <taxon>Baekduiaceae</taxon>
        <taxon>Baekduia</taxon>
    </lineage>
</organism>
<dbReference type="AlphaFoldDB" id="A0A5B8U2V0"/>
<keyword evidence="3" id="KW-0804">Transcription</keyword>
<dbReference type="EMBL" id="CP042430">
    <property type="protein sequence ID" value="QEC47367.1"/>
    <property type="molecule type" value="Genomic_DNA"/>
</dbReference>
<dbReference type="SMART" id="SM00895">
    <property type="entry name" value="FCD"/>
    <property type="match status" value="1"/>
</dbReference>
<keyword evidence="6" id="KW-1185">Reference proteome</keyword>
<dbReference type="Gene3D" id="1.20.120.530">
    <property type="entry name" value="GntR ligand-binding domain-like"/>
    <property type="match status" value="1"/>
</dbReference>
<gene>
    <name evidence="5" type="ORF">FSW04_07075</name>
</gene>
<protein>
    <submittedName>
        <fullName evidence="5">GntR family transcriptional regulator</fullName>
    </submittedName>
</protein>
<dbReference type="PROSITE" id="PS50949">
    <property type="entry name" value="HTH_GNTR"/>
    <property type="match status" value="1"/>
</dbReference>
<dbReference type="Gene3D" id="1.10.10.10">
    <property type="entry name" value="Winged helix-like DNA-binding domain superfamily/Winged helix DNA-binding domain"/>
    <property type="match status" value="1"/>
</dbReference>
<dbReference type="GO" id="GO:0003677">
    <property type="term" value="F:DNA binding"/>
    <property type="evidence" value="ECO:0007669"/>
    <property type="project" value="UniProtKB-KW"/>
</dbReference>
<dbReference type="InterPro" id="IPR011711">
    <property type="entry name" value="GntR_C"/>
</dbReference>
<dbReference type="SUPFAM" id="SSF48008">
    <property type="entry name" value="GntR ligand-binding domain-like"/>
    <property type="match status" value="1"/>
</dbReference>
<dbReference type="PRINTS" id="PR00035">
    <property type="entry name" value="HTHGNTR"/>
</dbReference>
<dbReference type="Pfam" id="PF00392">
    <property type="entry name" value="GntR"/>
    <property type="match status" value="1"/>
</dbReference>
<dbReference type="InterPro" id="IPR036388">
    <property type="entry name" value="WH-like_DNA-bd_sf"/>
</dbReference>
<dbReference type="InterPro" id="IPR000524">
    <property type="entry name" value="Tscrpt_reg_HTH_GntR"/>
</dbReference>
<name>A0A5B8U2V0_9ACTN</name>
<dbReference type="PANTHER" id="PTHR43537:SF45">
    <property type="entry name" value="GNTR FAMILY REGULATORY PROTEIN"/>
    <property type="match status" value="1"/>
</dbReference>
<dbReference type="SMART" id="SM00345">
    <property type="entry name" value="HTH_GNTR"/>
    <property type="match status" value="1"/>
</dbReference>
<keyword evidence="1" id="KW-0805">Transcription regulation</keyword>
<feature type="domain" description="HTH gntR-type" evidence="4">
    <location>
        <begin position="82"/>
        <end position="149"/>
    </location>
</feature>
<dbReference type="PANTHER" id="PTHR43537">
    <property type="entry name" value="TRANSCRIPTIONAL REGULATOR, GNTR FAMILY"/>
    <property type="match status" value="1"/>
</dbReference>